<feature type="transmembrane region" description="Helical" evidence="5">
    <location>
        <begin position="98"/>
        <end position="116"/>
    </location>
</feature>
<keyword evidence="4" id="KW-0175">Coiled coil</keyword>
<dbReference type="PROSITE" id="PS50109">
    <property type="entry name" value="HIS_KIN"/>
    <property type="match status" value="1"/>
</dbReference>
<feature type="transmembrane region" description="Helical" evidence="5">
    <location>
        <begin position="65"/>
        <end position="86"/>
    </location>
</feature>
<feature type="transmembrane region" description="Helical" evidence="5">
    <location>
        <begin position="177"/>
        <end position="197"/>
    </location>
</feature>
<protein>
    <recommendedName>
        <fullName evidence="2">histidine kinase</fullName>
        <ecNumber evidence="2">2.7.13.3</ecNumber>
    </recommendedName>
</protein>
<evidence type="ECO:0000256" key="5">
    <source>
        <dbReference type="SAM" id="Phobius"/>
    </source>
</evidence>
<dbReference type="PRINTS" id="PR00344">
    <property type="entry name" value="BCTRLSENSOR"/>
</dbReference>
<comment type="catalytic activity">
    <reaction evidence="1">
        <text>ATP + protein L-histidine = ADP + protein N-phospho-L-histidine.</text>
        <dbReference type="EC" id="2.7.13.3"/>
    </reaction>
</comment>
<feature type="transmembrane region" description="Helical" evidence="5">
    <location>
        <begin position="209"/>
        <end position="230"/>
    </location>
</feature>
<dbReference type="PANTHER" id="PTHR43547:SF2">
    <property type="entry name" value="HYBRID SIGNAL TRANSDUCTION HISTIDINE KINASE C"/>
    <property type="match status" value="1"/>
</dbReference>
<dbReference type="EC" id="2.7.13.3" evidence="2"/>
<evidence type="ECO:0000256" key="4">
    <source>
        <dbReference type="SAM" id="Coils"/>
    </source>
</evidence>
<dbReference type="SUPFAM" id="SSF47384">
    <property type="entry name" value="Homodimeric domain of signal transducing histidine kinase"/>
    <property type="match status" value="1"/>
</dbReference>
<dbReference type="InterPro" id="IPR036097">
    <property type="entry name" value="HisK_dim/P_sf"/>
</dbReference>
<evidence type="ECO:0000256" key="3">
    <source>
        <dbReference type="ARBA" id="ARBA00022553"/>
    </source>
</evidence>
<dbReference type="InterPro" id="IPR004358">
    <property type="entry name" value="Sig_transdc_His_kin-like_C"/>
</dbReference>
<dbReference type="InterPro" id="IPR003594">
    <property type="entry name" value="HATPase_dom"/>
</dbReference>
<evidence type="ECO:0000313" key="7">
    <source>
        <dbReference type="EMBL" id="MBN7815776.1"/>
    </source>
</evidence>
<keyword evidence="8" id="KW-1185">Reference proteome</keyword>
<dbReference type="PANTHER" id="PTHR43547">
    <property type="entry name" value="TWO-COMPONENT HISTIDINE KINASE"/>
    <property type="match status" value="1"/>
</dbReference>
<comment type="caution">
    <text evidence="7">The sequence shown here is derived from an EMBL/GenBank/DDBJ whole genome shotgun (WGS) entry which is preliminary data.</text>
</comment>
<dbReference type="Pfam" id="PF02518">
    <property type="entry name" value="HATPase_c"/>
    <property type="match status" value="1"/>
</dbReference>
<evidence type="ECO:0000313" key="8">
    <source>
        <dbReference type="Proteomes" id="UP000664480"/>
    </source>
</evidence>
<dbReference type="InterPro" id="IPR005467">
    <property type="entry name" value="His_kinase_dom"/>
</dbReference>
<feature type="transmembrane region" description="Helical" evidence="5">
    <location>
        <begin position="145"/>
        <end position="165"/>
    </location>
</feature>
<feature type="domain" description="Histidine kinase" evidence="6">
    <location>
        <begin position="370"/>
        <end position="585"/>
    </location>
</feature>
<dbReference type="Proteomes" id="UP000664480">
    <property type="component" value="Unassembled WGS sequence"/>
</dbReference>
<dbReference type="EMBL" id="JAFKCU010000002">
    <property type="protein sequence ID" value="MBN7815776.1"/>
    <property type="molecule type" value="Genomic_DNA"/>
</dbReference>
<feature type="transmembrane region" description="Helical" evidence="5">
    <location>
        <begin position="6"/>
        <end position="28"/>
    </location>
</feature>
<reference evidence="7 8" key="1">
    <citation type="submission" date="2021-03" db="EMBL/GenBank/DDBJ databases">
        <title>novel species isolated from a fishpond in China.</title>
        <authorList>
            <person name="Lu H."/>
            <person name="Cai Z."/>
        </authorList>
    </citation>
    <scope>NUCLEOTIDE SEQUENCE [LARGE SCALE GENOMIC DNA]</scope>
    <source>
        <strain evidence="7 8">YJ13C</strain>
    </source>
</reference>
<dbReference type="SUPFAM" id="SSF55874">
    <property type="entry name" value="ATPase domain of HSP90 chaperone/DNA topoisomerase II/histidine kinase"/>
    <property type="match status" value="1"/>
</dbReference>
<evidence type="ECO:0000256" key="1">
    <source>
        <dbReference type="ARBA" id="ARBA00000085"/>
    </source>
</evidence>
<keyword evidence="3" id="KW-0597">Phosphoprotein</keyword>
<dbReference type="RefSeq" id="WP_206586427.1">
    <property type="nucleotide sequence ID" value="NZ_JAFKCU010000002.1"/>
</dbReference>
<dbReference type="CDD" id="cd00075">
    <property type="entry name" value="HATPase"/>
    <property type="match status" value="1"/>
</dbReference>
<dbReference type="InterPro" id="IPR031621">
    <property type="entry name" value="HisKA_7TM"/>
</dbReference>
<keyword evidence="5" id="KW-1133">Transmembrane helix</keyword>
<evidence type="ECO:0000259" key="6">
    <source>
        <dbReference type="PROSITE" id="PS50109"/>
    </source>
</evidence>
<gene>
    <name evidence="7" type="ORF">J0A69_10060</name>
</gene>
<dbReference type="Gene3D" id="3.30.450.20">
    <property type="entry name" value="PAS domain"/>
    <property type="match status" value="1"/>
</dbReference>
<dbReference type="Gene3D" id="1.10.287.130">
    <property type="match status" value="1"/>
</dbReference>
<organism evidence="7 8">
    <name type="scientific">Algoriphagus pacificus</name>
    <dbReference type="NCBI Taxonomy" id="2811234"/>
    <lineage>
        <taxon>Bacteria</taxon>
        <taxon>Pseudomonadati</taxon>
        <taxon>Bacteroidota</taxon>
        <taxon>Cytophagia</taxon>
        <taxon>Cytophagales</taxon>
        <taxon>Cyclobacteriaceae</taxon>
        <taxon>Algoriphagus</taxon>
    </lineage>
</organism>
<proteinExistence type="predicted"/>
<dbReference type="SMART" id="SM00387">
    <property type="entry name" value="HATPase_c"/>
    <property type="match status" value="1"/>
</dbReference>
<sequence length="592" mass="67442">MEFILNPYSVALLVSGTLVALLSAFIAIRLGDSTRWIALTMLAVAIWGFFYGLELSSTTKERMLFYINFEYLGILTTPPFWMLFCMYYTGFRPRNKKLLFTLIFAIPIISYILVLTNDFHQLHYAATSVSNSGPFPVLEITIGPWYLVNVVYSYLTFVIGMVILWRRFRFADPLYKTQTRLIFVAGLIPILFNIFYQSGLIRPYANIDLTPYAFLLTYLIIAFAILKFNLFSIKPVALGKVMEALTKGVLVVDAKKIIVDFNPALLRFFKNPDKVKTGGFALELFSSHPPIQKLLKEGEKKLIEFSAEFGEEKRFYRVESIPLLEKGSSLSGTILLFENITEEINTKETLQKQKEELQQLNDLKDKYFSIISHDLKGPIFGVKELIHLTQSGLVTQEEFMEMMPEISKNMENVAILMENLLAWTSSQLRGEYIQLHSFDVCKVLVQQKNLLERIAIEKGIRIEMVELEEIFVYADRNMIELVVRNLINNAIKFSDINSTIKLTAHYEANQVKICVKDSGVGISEENLLKLNQGISFTTKGQSNESGTGLGLILVREYVQKNNGKLEIQSELGKGTKFCIYLPKSEDESSVKA</sequence>
<evidence type="ECO:0000256" key="2">
    <source>
        <dbReference type="ARBA" id="ARBA00012438"/>
    </source>
</evidence>
<accession>A0ABS3CHY9</accession>
<feature type="coiled-coil region" evidence="4">
    <location>
        <begin position="340"/>
        <end position="370"/>
    </location>
</feature>
<dbReference type="InterPro" id="IPR036890">
    <property type="entry name" value="HATPase_C_sf"/>
</dbReference>
<dbReference type="Pfam" id="PF16927">
    <property type="entry name" value="HisKA_7TM"/>
    <property type="match status" value="1"/>
</dbReference>
<name>A0ABS3CHY9_9BACT</name>
<feature type="transmembrane region" description="Helical" evidence="5">
    <location>
        <begin position="35"/>
        <end position="53"/>
    </location>
</feature>
<keyword evidence="5" id="KW-0812">Transmembrane</keyword>
<dbReference type="Gene3D" id="3.30.565.10">
    <property type="entry name" value="Histidine kinase-like ATPase, C-terminal domain"/>
    <property type="match status" value="1"/>
</dbReference>
<keyword evidence="5" id="KW-0472">Membrane</keyword>